<protein>
    <recommendedName>
        <fullName evidence="3">Lipoprotein</fullName>
    </recommendedName>
</protein>
<evidence type="ECO:0008006" key="3">
    <source>
        <dbReference type="Google" id="ProtNLM"/>
    </source>
</evidence>
<name>A0A916LIL4_KRYT1</name>
<accession>A0A916LIL4</accession>
<dbReference type="RefSeq" id="WP_072212971.1">
    <property type="nucleotide sequence ID" value="NZ_CZVV01000017.1"/>
</dbReference>
<evidence type="ECO:0000313" key="1">
    <source>
        <dbReference type="EMBL" id="CUS98513.1"/>
    </source>
</evidence>
<dbReference type="Proteomes" id="UP000243105">
    <property type="component" value="Unassembled WGS sequence"/>
</dbReference>
<comment type="caution">
    <text evidence="1">The sequence shown here is derived from an EMBL/GenBank/DDBJ whole genome shotgun (WGS) entry which is preliminary data.</text>
</comment>
<dbReference type="EMBL" id="CZVV01000017">
    <property type="protein sequence ID" value="CUS98513.1"/>
    <property type="molecule type" value="Genomic_DNA"/>
</dbReference>
<evidence type="ECO:0000313" key="2">
    <source>
        <dbReference type="Proteomes" id="UP000243105"/>
    </source>
</evidence>
<organism evidence="1 2">
    <name type="scientific">Kryptobacter tengchongensis</name>
    <dbReference type="NCBI Taxonomy" id="1643429"/>
    <lineage>
        <taxon>Bacteria</taxon>
        <taxon>Pseudomonadati</taxon>
        <taxon>Candidatus Kryptoniota</taxon>
        <taxon>Candidatus Kryptobacter</taxon>
    </lineage>
</organism>
<sequence length="156" mass="17842">MLKKLPLIILLIISSCSKKPQMIPQSLGELKLDKFLVGKEAREFINQMHVSGMVAGDRNEVGFYSLDTLKAVLYISKFKSSEIAEQKLEQMLIKIAHGGTPFVLHNQFRIQNRDIFLVFGMGQSHYIYADEDKLIWLSADMPISLEVLHSFLKQKM</sequence>
<gene>
    <name evidence="1" type="ORF">JGI25_00430</name>
</gene>
<proteinExistence type="predicted"/>
<dbReference type="AlphaFoldDB" id="A0A916LIL4"/>
<reference evidence="1 2" key="1">
    <citation type="submission" date="2015-11" db="EMBL/GenBank/DDBJ databases">
        <authorList>
            <person name="Varghese N."/>
        </authorList>
    </citation>
    <scope>NUCLEOTIDE SEQUENCE [LARGE SCALE GENOMIC DNA]</scope>
    <source>
        <strain evidence="1 2">JGI-25</strain>
    </source>
</reference>
<dbReference type="PROSITE" id="PS51257">
    <property type="entry name" value="PROKAR_LIPOPROTEIN"/>
    <property type="match status" value="1"/>
</dbReference>